<sequence>MDTSPAAPPARQLDSDVPHLGGPAAALRQVLAAHLVRDCEHVVEIGGHPHPLTDYLVHAPRSVLMVDPRAVPFTADTLRGRPCQVRHLACKFQSLDYDYAPGSYGLVMLGFSLKPLGSRTALDATLLALLDGARVVVIDYAPALERAGALVPHIVARDTLRVQASLDLVLDDDCIRGSPYACRRLLVLEPSRPYPGAPQAAR</sequence>
<dbReference type="Proteomes" id="UP000295765">
    <property type="component" value="Unassembled WGS sequence"/>
</dbReference>
<protein>
    <submittedName>
        <fullName evidence="1">Uncharacterized protein</fullName>
    </submittedName>
</protein>
<evidence type="ECO:0000313" key="1">
    <source>
        <dbReference type="EMBL" id="TCO77539.1"/>
    </source>
</evidence>
<name>A0A4R2L151_9GAMM</name>
<gene>
    <name evidence="1" type="ORF">EV699_12542</name>
</gene>
<dbReference type="EMBL" id="SLWY01000025">
    <property type="protein sequence ID" value="TCO77539.1"/>
    <property type="molecule type" value="Genomic_DNA"/>
</dbReference>
<evidence type="ECO:0000313" key="2">
    <source>
        <dbReference type="Proteomes" id="UP000295765"/>
    </source>
</evidence>
<organism evidence="1 2">
    <name type="scientific">Plasticicumulans lactativorans</name>
    <dbReference type="NCBI Taxonomy" id="1133106"/>
    <lineage>
        <taxon>Bacteria</taxon>
        <taxon>Pseudomonadati</taxon>
        <taxon>Pseudomonadota</taxon>
        <taxon>Gammaproteobacteria</taxon>
        <taxon>Candidatus Competibacteraceae</taxon>
        <taxon>Plasticicumulans</taxon>
    </lineage>
</organism>
<proteinExistence type="predicted"/>
<keyword evidence="2" id="KW-1185">Reference proteome</keyword>
<comment type="caution">
    <text evidence="1">The sequence shown here is derived from an EMBL/GenBank/DDBJ whole genome shotgun (WGS) entry which is preliminary data.</text>
</comment>
<dbReference type="RefSeq" id="WP_132545377.1">
    <property type="nucleotide sequence ID" value="NZ_SLWY01000025.1"/>
</dbReference>
<dbReference type="AlphaFoldDB" id="A0A4R2L151"/>
<reference evidence="1 2" key="1">
    <citation type="submission" date="2019-03" db="EMBL/GenBank/DDBJ databases">
        <title>Genomic Encyclopedia of Type Strains, Phase IV (KMG-IV): sequencing the most valuable type-strain genomes for metagenomic binning, comparative biology and taxonomic classification.</title>
        <authorList>
            <person name="Goeker M."/>
        </authorList>
    </citation>
    <scope>NUCLEOTIDE SEQUENCE [LARGE SCALE GENOMIC DNA]</scope>
    <source>
        <strain evidence="1 2">DSM 25287</strain>
    </source>
</reference>
<accession>A0A4R2L151</accession>